<accession>A0A238F5W7</accession>
<reference evidence="3" key="1">
    <citation type="submission" date="2016-09" db="EMBL/GenBank/DDBJ databases">
        <authorList>
            <person name="Jeantristanb JTB J.-T."/>
            <person name="Ricardo R."/>
        </authorList>
    </citation>
    <scope>NUCLEOTIDE SEQUENCE [LARGE SCALE GENOMIC DNA]</scope>
</reference>
<dbReference type="OrthoDB" id="2535938at2759"/>
<dbReference type="EMBL" id="FMSP01000001">
    <property type="protein sequence ID" value="SCV67381.1"/>
    <property type="molecule type" value="Genomic_DNA"/>
</dbReference>
<evidence type="ECO:0000313" key="2">
    <source>
        <dbReference type="EMBL" id="SCV67381.1"/>
    </source>
</evidence>
<evidence type="ECO:0000313" key="3">
    <source>
        <dbReference type="Proteomes" id="UP000198372"/>
    </source>
</evidence>
<proteinExistence type="predicted"/>
<dbReference type="Gene3D" id="3.60.130.30">
    <property type="match status" value="1"/>
</dbReference>
<sequence length="1004" mass="109496">MPDGAESRPRPSGLGVYASGTVKDGCVSFDALRARLSALPHQKLPSTFWQLLHRLNIVLKTLELTSSTTTRSAARGASSRAPPTADPSAPLTIQILAPTMPASKRSRTCTTGAYSEDDHNSDRETHSFASTKEPWTPRLISASSSMSSDGKGHKRRQVSTTVDTTTAPSSSPCDRSSERIGSMSGARTETITPVRPPPKSGTTPTGGRVDWRAVAQLEAIANIAPTTPGEQLARALHALGDPMIQSKLGNFVCDVIDPSRLESFSPSGKEDLTRTSQYPFPTSESSPLAAWAEKEQRDKAELINLCRRVQALQDKELYVRYQRCFEGMRLVEEIIRLKTTSKKAWAYLRKAEPSLANSMTDNGFENICKRGAAFAVAWTFGCPYVALVLFFVTDGFTINATTSLGSAMEEMHSASTRPPSKTECKAGNATKKWSTDYPLKSAYFATAVDPYLRNGLQYLRAAVITLRALAPPIPITWKGEKLLLVGNDAKDYRSERTIYSVGGPRLSGYWAAKKHISNPDALFSSLRNEKIAMTSAEAARCLGKARGLGLVPRVNEATDKSILPEVEATDLGMQLLSSRPSAIEVQPNSSATNSNSSSSRHTFLQFSQRVVNKAISNAPFDKFVSIDAAMDCAQRLDAADPETLCESLDIDPLRWADTVPGPSNKRGALRQACMALGAQDWDTNSSDAEVRVFGPSHDRSPSFAPPTNTECECEALRQGQDRLRLLLIEDERLGNFENISTLKDFKAMHGRLGRSGGKKFRIKREFIEQYGAIIRDPLNPAEPLIVLHPAKVFPEAVKRSVESSIRDDLFFPPGPMRMEHEARLQRGEQAQASCMLGLQLRYQKAPYLIKAARDLGPVGGAVVAALHPVISYLEHSLKATSPKAHATLETAQSLARTTIDTVTGFQTNIAINWETVMGVHIDPDVTNAVCSLFVGGSFDGEDFSRGELCFHELGLIVECGDGLAVHFQSARLVHSTFPFSGSRYSVVLFTSQEFATKVAADRST</sequence>
<feature type="region of interest" description="Disordered" evidence="1">
    <location>
        <begin position="67"/>
        <end position="89"/>
    </location>
</feature>
<dbReference type="Proteomes" id="UP000198372">
    <property type="component" value="Unassembled WGS sequence"/>
</dbReference>
<feature type="compositionally biased region" description="Basic and acidic residues" evidence="1">
    <location>
        <begin position="116"/>
        <end position="126"/>
    </location>
</feature>
<dbReference type="STRING" id="269621.A0A238F5W7"/>
<evidence type="ECO:0000256" key="1">
    <source>
        <dbReference type="SAM" id="MobiDB-lite"/>
    </source>
</evidence>
<keyword evidence="3" id="KW-1185">Reference proteome</keyword>
<gene>
    <name evidence="2" type="ORF">BQ2448_6027</name>
</gene>
<name>A0A238F5W7_9BASI</name>
<organism evidence="2 3">
    <name type="scientific">Microbotryum intermedium</name>
    <dbReference type="NCBI Taxonomy" id="269621"/>
    <lineage>
        <taxon>Eukaryota</taxon>
        <taxon>Fungi</taxon>
        <taxon>Dikarya</taxon>
        <taxon>Basidiomycota</taxon>
        <taxon>Pucciniomycotina</taxon>
        <taxon>Microbotryomycetes</taxon>
        <taxon>Microbotryales</taxon>
        <taxon>Microbotryaceae</taxon>
        <taxon>Microbotryum</taxon>
    </lineage>
</organism>
<feature type="compositionally biased region" description="Polar residues" evidence="1">
    <location>
        <begin position="158"/>
        <end position="174"/>
    </location>
</feature>
<feature type="compositionally biased region" description="Low complexity" evidence="1">
    <location>
        <begin position="67"/>
        <end position="83"/>
    </location>
</feature>
<protein>
    <submittedName>
        <fullName evidence="2">BQ2448_6027 protein</fullName>
    </submittedName>
</protein>
<feature type="region of interest" description="Disordered" evidence="1">
    <location>
        <begin position="101"/>
        <end position="207"/>
    </location>
</feature>
<dbReference type="AlphaFoldDB" id="A0A238F5W7"/>